<dbReference type="Pfam" id="PF00903">
    <property type="entry name" value="Glyoxalase"/>
    <property type="match status" value="1"/>
</dbReference>
<evidence type="ECO:0000313" key="3">
    <source>
        <dbReference type="Proteomes" id="UP000738517"/>
    </source>
</evidence>
<evidence type="ECO:0000259" key="1">
    <source>
        <dbReference type="PROSITE" id="PS51819"/>
    </source>
</evidence>
<feature type="domain" description="VOC" evidence="1">
    <location>
        <begin position="7"/>
        <end position="129"/>
    </location>
</feature>
<dbReference type="PROSITE" id="PS51819">
    <property type="entry name" value="VOC"/>
    <property type="match status" value="1"/>
</dbReference>
<comment type="caution">
    <text evidence="2">The sequence shown here is derived from an EMBL/GenBank/DDBJ whole genome shotgun (WGS) entry which is preliminary data.</text>
</comment>
<dbReference type="InterPro" id="IPR029068">
    <property type="entry name" value="Glyas_Bleomycin-R_OHBP_Dase"/>
</dbReference>
<dbReference type="CDD" id="cd06587">
    <property type="entry name" value="VOC"/>
    <property type="match status" value="1"/>
</dbReference>
<dbReference type="SUPFAM" id="SSF54593">
    <property type="entry name" value="Glyoxalase/Bleomycin resistance protein/Dihydroxybiphenyl dioxygenase"/>
    <property type="match status" value="1"/>
</dbReference>
<proteinExistence type="predicted"/>
<dbReference type="InterPro" id="IPR037523">
    <property type="entry name" value="VOC_core"/>
</dbReference>
<dbReference type="Proteomes" id="UP000738517">
    <property type="component" value="Unassembled WGS sequence"/>
</dbReference>
<gene>
    <name evidence="2" type="ORF">EIZ48_16655</name>
</gene>
<protein>
    <submittedName>
        <fullName evidence="2">VOC family protein</fullName>
    </submittedName>
</protein>
<evidence type="ECO:0000313" key="2">
    <source>
        <dbReference type="EMBL" id="NBI54180.1"/>
    </source>
</evidence>
<dbReference type="EMBL" id="RSEJ01000018">
    <property type="protein sequence ID" value="NBI54180.1"/>
    <property type="molecule type" value="Genomic_DNA"/>
</dbReference>
<reference evidence="2 3" key="1">
    <citation type="journal article" date="2017" name="Int. J. Syst. Evol. Microbiol.">
        <title>Photobacterium alginatilyticum sp. nov., a marine bacterium isolated from bottom seawater.</title>
        <authorList>
            <person name="Wang X."/>
            <person name="Wang Y."/>
            <person name="Yang X."/>
            <person name="Sun H."/>
            <person name="Li B."/>
            <person name="Zhang X.H."/>
        </authorList>
    </citation>
    <scope>NUCLEOTIDE SEQUENCE [LARGE SCALE GENOMIC DNA]</scope>
    <source>
        <strain evidence="2 3">P03D4</strain>
    </source>
</reference>
<keyword evidence="3" id="KW-1185">Reference proteome</keyword>
<dbReference type="InterPro" id="IPR004360">
    <property type="entry name" value="Glyas_Fos-R_dOase_dom"/>
</dbReference>
<organism evidence="2 3">
    <name type="scientific">Photobacterium alginatilyticum</name>
    <dbReference type="NCBI Taxonomy" id="1775171"/>
    <lineage>
        <taxon>Bacteria</taxon>
        <taxon>Pseudomonadati</taxon>
        <taxon>Pseudomonadota</taxon>
        <taxon>Gammaproteobacteria</taxon>
        <taxon>Vibrionales</taxon>
        <taxon>Vibrionaceae</taxon>
        <taxon>Photobacterium</taxon>
    </lineage>
</organism>
<sequence length="140" mass="15909">MIPNIDRVDHIHVFVSDRDASVKWYRNALGFEPVKRLEVWATDTGPLTVADANEQVCIALFKHGKQTQAEKPESNHSTVAIAVDAKAFLAWEQHLNQMLNTKLTVYDLKLAWSVFINDPDGNPYEITCYDYDELAPVYSV</sequence>
<dbReference type="RefSeq" id="WP_160653721.1">
    <property type="nucleotide sequence ID" value="NZ_RSEJ01000018.1"/>
</dbReference>
<name>A0ABW9YK99_9GAMM</name>
<accession>A0ABW9YK99</accession>
<dbReference type="Gene3D" id="3.10.180.10">
    <property type="entry name" value="2,3-Dihydroxybiphenyl 1,2-Dioxygenase, domain 1"/>
    <property type="match status" value="1"/>
</dbReference>